<sequence length="106" mass="12006">MAKQTELTKRAREEVCGNHNRRSILVNELCDIIEAQSEAIEGVLEGMDKPAVRCEGEWQTGMFCGLEDRDITDRYDACVYGYETAIKKVKEWAIGHLEAALAKEQK</sequence>
<dbReference type="EMBL" id="MT141575">
    <property type="protein sequence ID" value="QJA67730.1"/>
    <property type="molecule type" value="Genomic_DNA"/>
</dbReference>
<organism evidence="3">
    <name type="scientific">viral metagenome</name>
    <dbReference type="NCBI Taxonomy" id="1070528"/>
    <lineage>
        <taxon>unclassified sequences</taxon>
        <taxon>metagenomes</taxon>
        <taxon>organismal metagenomes</taxon>
    </lineage>
</organism>
<proteinExistence type="predicted"/>
<name>A0A6M3XHA3_9ZZZZ</name>
<gene>
    <name evidence="2" type="ORF">MM415A00575_0011</name>
    <name evidence="1" type="ORF">MM415B00170_0039</name>
    <name evidence="3" type="ORF">TM448B00791_0015</name>
</gene>
<reference evidence="3" key="1">
    <citation type="submission" date="2020-03" db="EMBL/GenBank/DDBJ databases">
        <title>The deep terrestrial virosphere.</title>
        <authorList>
            <person name="Holmfeldt K."/>
            <person name="Nilsson E."/>
            <person name="Simone D."/>
            <person name="Lopez-Fernandez M."/>
            <person name="Wu X."/>
            <person name="de Brujin I."/>
            <person name="Lundin D."/>
            <person name="Andersson A."/>
            <person name="Bertilsson S."/>
            <person name="Dopson M."/>
        </authorList>
    </citation>
    <scope>NUCLEOTIDE SEQUENCE</scope>
    <source>
        <strain evidence="2">MM415A00575</strain>
        <strain evidence="1">MM415B00170</strain>
        <strain evidence="3">TM448B00791</strain>
    </source>
</reference>
<evidence type="ECO:0000313" key="1">
    <source>
        <dbReference type="EMBL" id="QJA67730.1"/>
    </source>
</evidence>
<evidence type="ECO:0000313" key="2">
    <source>
        <dbReference type="EMBL" id="QJA81175.1"/>
    </source>
</evidence>
<protein>
    <submittedName>
        <fullName evidence="3">Uncharacterized protein</fullName>
    </submittedName>
</protein>
<dbReference type="EMBL" id="MT142450">
    <property type="protein sequence ID" value="QJA81175.1"/>
    <property type="molecule type" value="Genomic_DNA"/>
</dbReference>
<dbReference type="AlphaFoldDB" id="A0A6M3XHA3"/>
<evidence type="ECO:0000313" key="3">
    <source>
        <dbReference type="EMBL" id="QJH96677.1"/>
    </source>
</evidence>
<accession>A0A6M3XHA3</accession>
<dbReference type="EMBL" id="MT144658">
    <property type="protein sequence ID" value="QJH96677.1"/>
    <property type="molecule type" value="Genomic_DNA"/>
</dbReference>